<dbReference type="SMART" id="SM00875">
    <property type="entry name" value="BACK"/>
    <property type="match status" value="1"/>
</dbReference>
<dbReference type="GO" id="GO:1990904">
    <property type="term" value="C:ribonucleoprotein complex"/>
    <property type="evidence" value="ECO:0007669"/>
    <property type="project" value="UniProtKB-KW"/>
</dbReference>
<dbReference type="InterPro" id="IPR011333">
    <property type="entry name" value="SKP1/BTB/POZ_sf"/>
</dbReference>
<dbReference type="PANTHER" id="PTHR24410:SF47">
    <property type="entry name" value="BTB DOMAIN-CONTAINING PROTEIN"/>
    <property type="match status" value="1"/>
</dbReference>
<evidence type="ECO:0000256" key="4">
    <source>
        <dbReference type="ARBA" id="ARBA00023274"/>
    </source>
</evidence>
<organism evidence="7 8">
    <name type="scientific">Onchocerca flexuosa</name>
    <dbReference type="NCBI Taxonomy" id="387005"/>
    <lineage>
        <taxon>Eukaryota</taxon>
        <taxon>Metazoa</taxon>
        <taxon>Ecdysozoa</taxon>
        <taxon>Nematoda</taxon>
        <taxon>Chromadorea</taxon>
        <taxon>Rhabditida</taxon>
        <taxon>Spirurina</taxon>
        <taxon>Spiruromorpha</taxon>
        <taxon>Filarioidea</taxon>
        <taxon>Onchocercidae</taxon>
        <taxon>Onchocerca</taxon>
    </lineage>
</organism>
<evidence type="ECO:0000259" key="6">
    <source>
        <dbReference type="PROSITE" id="PS50097"/>
    </source>
</evidence>
<dbReference type="AlphaFoldDB" id="A0A238C3I1"/>
<gene>
    <name evidence="7" type="ORF">X798_01180</name>
</gene>
<feature type="domain" description="BTB" evidence="6">
    <location>
        <begin position="83"/>
        <end position="151"/>
    </location>
</feature>
<evidence type="ECO:0000256" key="2">
    <source>
        <dbReference type="ARBA" id="ARBA00010761"/>
    </source>
</evidence>
<evidence type="ECO:0000313" key="8">
    <source>
        <dbReference type="Proteomes" id="UP000242913"/>
    </source>
</evidence>
<dbReference type="PROSITE" id="PS50097">
    <property type="entry name" value="BTB"/>
    <property type="match status" value="1"/>
</dbReference>
<evidence type="ECO:0000256" key="5">
    <source>
        <dbReference type="ARBA" id="ARBA00035440"/>
    </source>
</evidence>
<keyword evidence="4" id="KW-0687">Ribonucleoprotein</keyword>
<dbReference type="InterPro" id="IPR036920">
    <property type="entry name" value="Ribosomal_uL16_sf"/>
</dbReference>
<dbReference type="InterPro" id="IPR020798">
    <property type="entry name" value="Ribosomal_uL16_CS"/>
</dbReference>
<dbReference type="Pfam" id="PF00252">
    <property type="entry name" value="Ribosomal_L16"/>
    <property type="match status" value="1"/>
</dbReference>
<comment type="similarity">
    <text evidence="2">Belongs to the universal ribosomal protein uS3 family.</text>
</comment>
<dbReference type="SMART" id="SM00225">
    <property type="entry name" value="BTB"/>
    <property type="match status" value="1"/>
</dbReference>
<dbReference type="Pfam" id="PF00651">
    <property type="entry name" value="BTB"/>
    <property type="match status" value="1"/>
</dbReference>
<dbReference type="SUPFAM" id="SSF54821">
    <property type="entry name" value="Ribosomal protein S3 C-terminal domain"/>
    <property type="match status" value="1"/>
</dbReference>
<dbReference type="CDD" id="cd18292">
    <property type="entry name" value="BTB_POZ_BTBD17"/>
    <property type="match status" value="1"/>
</dbReference>
<dbReference type="NCBIfam" id="TIGR01164">
    <property type="entry name" value="rplP_bact"/>
    <property type="match status" value="1"/>
</dbReference>
<dbReference type="EMBL" id="KZ269979">
    <property type="protein sequence ID" value="OZC11999.1"/>
    <property type="molecule type" value="Genomic_DNA"/>
</dbReference>
<dbReference type="InterPro" id="IPR016180">
    <property type="entry name" value="Ribosomal_uL16_dom"/>
</dbReference>
<dbReference type="InterPro" id="IPR000114">
    <property type="entry name" value="Ribosomal_uL16_bact-type"/>
</dbReference>
<dbReference type="PROSITE" id="PS00701">
    <property type="entry name" value="RIBOSOMAL_L16_2"/>
    <property type="match status" value="1"/>
</dbReference>
<dbReference type="InterPro" id="IPR047873">
    <property type="entry name" value="Ribosomal_uL16"/>
</dbReference>
<dbReference type="GO" id="GO:0003735">
    <property type="term" value="F:structural constituent of ribosome"/>
    <property type="evidence" value="ECO:0007669"/>
    <property type="project" value="InterPro"/>
</dbReference>
<sequence>MLSYFAKVICSFHFTCREIFDFSVKKIILNKIMMMEKLNESRIRAVVNPLKPEPTDPPGMDCFADDREALNDFTKYYNNTHLSDVALLVGDEIYAAHRIILTKSSEVFDQMLSKKWNGDKKELELVEDLPCQSVFAAFLRFLYCNHVFLHPENALPILILADKYNVNSLKKVCIDYAVNNILPELSTRELFHVWFSYATKAFHQPLISACIKVLAWHFEEMIMSEEWEKEWLSVDRDQLIELLRSNDLVLPNEFRLWEAVQKWLTASSHPERRGNTASPLLASIIPYIKLVFNGTNFIRTEWYKEGRLPLHTLRANMDYALYEAKTEAVRRVISRTLKCSGRVWIRIFPDIPVSKKAADVRMGKGKGSVEFRVFKAKPGRVLFEINGGVSMHLAKLAFEKAIAKLPVKSDELTIVERSPLVEIHPKLFHPQILLAYKFQALPLGSRASCKEFTGSQFILRNYTDIRWDKRITIRADELRRENGYDRSIDQAYNITTRSSTFPMQAWNWKLKLTSQLVPNSHDELRMFLVSDDIDQPRSVEYLVQIVDERKVLRSFSSKRNFTKTRYSADIEIEKKVDLGELYTDNSPLLVNGELHLQITLKPID</sequence>
<accession>A0A238C3I1</accession>
<evidence type="ECO:0000256" key="3">
    <source>
        <dbReference type="ARBA" id="ARBA00022980"/>
    </source>
</evidence>
<dbReference type="SUPFAM" id="SSF54686">
    <property type="entry name" value="Ribosomal protein L16p/L10e"/>
    <property type="match status" value="1"/>
</dbReference>
<dbReference type="Pfam" id="PF07707">
    <property type="entry name" value="BACK"/>
    <property type="match status" value="1"/>
</dbReference>
<dbReference type="GO" id="GO:0005840">
    <property type="term" value="C:ribosome"/>
    <property type="evidence" value="ECO:0007669"/>
    <property type="project" value="UniProtKB-KW"/>
</dbReference>
<dbReference type="InterPro" id="IPR036419">
    <property type="entry name" value="Ribosomal_S3_C_sf"/>
</dbReference>
<dbReference type="SUPFAM" id="SSF54695">
    <property type="entry name" value="POZ domain"/>
    <property type="match status" value="1"/>
</dbReference>
<evidence type="ECO:0000256" key="1">
    <source>
        <dbReference type="ARBA" id="ARBA00008931"/>
    </source>
</evidence>
<name>A0A238C3I1_9BILA</name>
<reference evidence="7 8" key="1">
    <citation type="submission" date="2015-12" db="EMBL/GenBank/DDBJ databases">
        <title>Draft genome of the nematode, Onchocerca flexuosa.</title>
        <authorList>
            <person name="Mitreva M."/>
        </authorList>
    </citation>
    <scope>NUCLEOTIDE SEQUENCE [LARGE SCALE GENOMIC DNA]</scope>
    <source>
        <strain evidence="7">Red Deer</strain>
    </source>
</reference>
<dbReference type="InterPro" id="IPR000210">
    <property type="entry name" value="BTB/POZ_dom"/>
</dbReference>
<dbReference type="Gene3D" id="3.90.1170.10">
    <property type="entry name" value="Ribosomal protein L10e/L16"/>
    <property type="match status" value="1"/>
</dbReference>
<dbReference type="GO" id="GO:0019843">
    <property type="term" value="F:rRNA binding"/>
    <property type="evidence" value="ECO:0007669"/>
    <property type="project" value="InterPro"/>
</dbReference>
<dbReference type="PANTHER" id="PTHR24410">
    <property type="entry name" value="HL07962P-RELATED"/>
    <property type="match status" value="1"/>
</dbReference>
<dbReference type="GO" id="GO:0006412">
    <property type="term" value="P:translation"/>
    <property type="evidence" value="ECO:0007669"/>
    <property type="project" value="InterPro"/>
</dbReference>
<evidence type="ECO:0000313" key="7">
    <source>
        <dbReference type="EMBL" id="OZC11999.1"/>
    </source>
</evidence>
<dbReference type="CDD" id="cd18493">
    <property type="entry name" value="BACK_BTBD17"/>
    <property type="match status" value="1"/>
</dbReference>
<dbReference type="Gene3D" id="3.30.710.10">
    <property type="entry name" value="Potassium Channel Kv1.1, Chain A"/>
    <property type="match status" value="1"/>
</dbReference>
<proteinExistence type="inferred from homology"/>
<dbReference type="CDD" id="cd01433">
    <property type="entry name" value="Ribosomal_L16_L10e"/>
    <property type="match status" value="1"/>
</dbReference>
<dbReference type="PRINTS" id="PR00060">
    <property type="entry name" value="RIBOSOMALL16"/>
</dbReference>
<dbReference type="InterPro" id="IPR011705">
    <property type="entry name" value="BACK"/>
</dbReference>
<dbReference type="InterPro" id="IPR051481">
    <property type="entry name" value="BTB-POZ/Galectin-3-binding"/>
</dbReference>
<dbReference type="Gene3D" id="1.25.40.420">
    <property type="match status" value="1"/>
</dbReference>
<comment type="similarity">
    <text evidence="1">Belongs to the universal ribosomal protein uL16 family.</text>
</comment>
<dbReference type="OrthoDB" id="2359033at2759"/>
<keyword evidence="3 7" id="KW-0689">Ribosomal protein</keyword>
<protein>
    <recommendedName>
        <fullName evidence="5">39S ribosomal protein L16, mitochondrial</fullName>
    </recommendedName>
</protein>
<dbReference type="Proteomes" id="UP000242913">
    <property type="component" value="Unassembled WGS sequence"/>
</dbReference>
<keyword evidence="8" id="KW-1185">Reference proteome</keyword>